<evidence type="ECO:0000259" key="1">
    <source>
        <dbReference type="Pfam" id="PF07179"/>
    </source>
</evidence>
<evidence type="ECO:0000313" key="2">
    <source>
        <dbReference type="EMBL" id="PFG21243.1"/>
    </source>
</evidence>
<protein>
    <submittedName>
        <fullName evidence="2">Type III secretion system (T3SS) SseB-like protein</fullName>
    </submittedName>
</protein>
<reference evidence="2 3" key="1">
    <citation type="submission" date="2017-10" db="EMBL/GenBank/DDBJ databases">
        <title>Sequencing the genomes of 1000 actinobacteria strains.</title>
        <authorList>
            <person name="Klenk H.-P."/>
        </authorList>
    </citation>
    <scope>NUCLEOTIDE SEQUENCE [LARGE SCALE GENOMIC DNA]</scope>
    <source>
        <strain evidence="2 3">DSM 21801</strain>
    </source>
</reference>
<dbReference type="AlphaFoldDB" id="A0A2A9D3K9"/>
<proteinExistence type="predicted"/>
<dbReference type="RefSeq" id="WP_143557003.1">
    <property type="nucleotide sequence ID" value="NZ_PDJD01000001.1"/>
</dbReference>
<sequence>MPELADLPAAFYLPCARPPSDLRDPDDLEVLMRRTSDGRTALLLYTTLERFRRCNGPDAPWVVAPVPWLNDLRQQHPYDVAYLDLVVPERERIGAPS</sequence>
<accession>A0A2A9D3K9</accession>
<dbReference type="OrthoDB" id="3256619at2"/>
<dbReference type="InterPro" id="IPR009839">
    <property type="entry name" value="SseB_N"/>
</dbReference>
<gene>
    <name evidence="2" type="ORF">ATL40_2866</name>
</gene>
<dbReference type="EMBL" id="PDJD01000001">
    <property type="protein sequence ID" value="PFG21243.1"/>
    <property type="molecule type" value="Genomic_DNA"/>
</dbReference>
<dbReference type="Proteomes" id="UP000224915">
    <property type="component" value="Unassembled WGS sequence"/>
</dbReference>
<evidence type="ECO:0000313" key="3">
    <source>
        <dbReference type="Proteomes" id="UP000224915"/>
    </source>
</evidence>
<organism evidence="2 3">
    <name type="scientific">Serinibacter salmoneus</name>
    <dbReference type="NCBI Taxonomy" id="556530"/>
    <lineage>
        <taxon>Bacteria</taxon>
        <taxon>Bacillati</taxon>
        <taxon>Actinomycetota</taxon>
        <taxon>Actinomycetes</taxon>
        <taxon>Micrococcales</taxon>
        <taxon>Beutenbergiaceae</taxon>
        <taxon>Serinibacter</taxon>
    </lineage>
</organism>
<dbReference type="Pfam" id="PF07179">
    <property type="entry name" value="SseB"/>
    <property type="match status" value="1"/>
</dbReference>
<dbReference type="NCBIfam" id="NF042914">
    <property type="entry name" value="SAV915_dom"/>
    <property type="match status" value="1"/>
</dbReference>
<name>A0A2A9D3K9_9MICO</name>
<feature type="domain" description="SseB protein N-terminal" evidence="1">
    <location>
        <begin position="9"/>
        <end position="84"/>
    </location>
</feature>
<dbReference type="InterPro" id="IPR049975">
    <property type="entry name" value="SAV_915-like_dom"/>
</dbReference>
<keyword evidence="3" id="KW-1185">Reference proteome</keyword>
<comment type="caution">
    <text evidence="2">The sequence shown here is derived from an EMBL/GenBank/DDBJ whole genome shotgun (WGS) entry which is preliminary data.</text>
</comment>